<keyword evidence="4" id="KW-0788">Thiol protease</keyword>
<dbReference type="Pfam" id="PF04327">
    <property type="entry name" value="Peptidase_Prp"/>
    <property type="match status" value="1"/>
</dbReference>
<sequence>MIKGIFKRNDSGRIKSFELTGHADAGEYGSDIVCAAVSALAINTVNGIEALAGVKPLIEANEEEGGQLYVEIPSHHSLTQEQTNITQILLENLLLGLQSVQTENSDSLEVQTLTKQ</sequence>
<dbReference type="EMBL" id="BMDT01000006">
    <property type="protein sequence ID" value="GGI65837.1"/>
    <property type="molecule type" value="Genomic_DNA"/>
</dbReference>
<dbReference type="GO" id="GO:0006508">
    <property type="term" value="P:proteolysis"/>
    <property type="evidence" value="ECO:0007669"/>
    <property type="project" value="UniProtKB-KW"/>
</dbReference>
<dbReference type="PANTHER" id="PTHR39178:SF1">
    <property type="entry name" value="RIBOSOMAL-PROCESSING CYSTEINE PROTEASE PRP"/>
    <property type="match status" value="1"/>
</dbReference>
<dbReference type="InterPro" id="IPR007422">
    <property type="entry name" value="Peptidase_Prp"/>
</dbReference>
<dbReference type="Proteomes" id="UP000622610">
    <property type="component" value="Unassembled WGS sequence"/>
</dbReference>
<organism evidence="7 8">
    <name type="scientific">Enterococcus alcedinis</name>
    <dbReference type="NCBI Taxonomy" id="1274384"/>
    <lineage>
        <taxon>Bacteria</taxon>
        <taxon>Bacillati</taxon>
        <taxon>Bacillota</taxon>
        <taxon>Bacilli</taxon>
        <taxon>Lactobacillales</taxon>
        <taxon>Enterococcaceae</taxon>
        <taxon>Enterococcus</taxon>
    </lineage>
</organism>
<dbReference type="GO" id="GO:0008234">
    <property type="term" value="F:cysteine-type peptidase activity"/>
    <property type="evidence" value="ECO:0007669"/>
    <property type="project" value="UniProtKB-KW"/>
</dbReference>
<dbReference type="GO" id="GO:0042254">
    <property type="term" value="P:ribosome biogenesis"/>
    <property type="evidence" value="ECO:0007669"/>
    <property type="project" value="UniProtKB-KW"/>
</dbReference>
<evidence type="ECO:0000256" key="3">
    <source>
        <dbReference type="ARBA" id="ARBA00022801"/>
    </source>
</evidence>
<evidence type="ECO:0000313" key="7">
    <source>
        <dbReference type="EMBL" id="GGI65837.1"/>
    </source>
</evidence>
<proteinExistence type="inferred from homology"/>
<name>A0A917JGU1_9ENTE</name>
<dbReference type="InterPro" id="IPR036764">
    <property type="entry name" value="Peptidase_Prp_sf"/>
</dbReference>
<keyword evidence="2" id="KW-0645">Protease</keyword>
<evidence type="ECO:0000256" key="5">
    <source>
        <dbReference type="ARBA" id="ARBA00044503"/>
    </source>
</evidence>
<keyword evidence="1" id="KW-0690">Ribosome biogenesis</keyword>
<dbReference type="AlphaFoldDB" id="A0A917JGU1"/>
<dbReference type="SUPFAM" id="SSF118010">
    <property type="entry name" value="TM1457-like"/>
    <property type="match status" value="1"/>
</dbReference>
<reference evidence="7" key="2">
    <citation type="submission" date="2020-09" db="EMBL/GenBank/DDBJ databases">
        <authorList>
            <person name="Sun Q."/>
            <person name="Sedlacek I."/>
        </authorList>
    </citation>
    <scope>NUCLEOTIDE SEQUENCE</scope>
    <source>
        <strain evidence="7">CCM 8433</strain>
    </source>
</reference>
<comment type="caution">
    <text evidence="7">The sequence shown here is derived from an EMBL/GenBank/DDBJ whole genome shotgun (WGS) entry which is preliminary data.</text>
</comment>
<dbReference type="RefSeq" id="WP_188367678.1">
    <property type="nucleotide sequence ID" value="NZ_BMDT01000006.1"/>
</dbReference>
<evidence type="ECO:0000256" key="1">
    <source>
        <dbReference type="ARBA" id="ARBA00022517"/>
    </source>
</evidence>
<dbReference type="PANTHER" id="PTHR39178">
    <property type="entry name" value="HYPOTHETICAL RIBOSOME-ASSOCIATED PROTEIN"/>
    <property type="match status" value="1"/>
</dbReference>
<comment type="similarity">
    <text evidence="5">Belongs to the Prp family.</text>
</comment>
<gene>
    <name evidence="7" type="ORF">GCM10011482_14910</name>
</gene>
<evidence type="ECO:0000256" key="4">
    <source>
        <dbReference type="ARBA" id="ARBA00022807"/>
    </source>
</evidence>
<keyword evidence="3" id="KW-0378">Hydrolase</keyword>
<dbReference type="CDD" id="cd16332">
    <property type="entry name" value="Prp-like"/>
    <property type="match status" value="1"/>
</dbReference>
<keyword evidence="8" id="KW-1185">Reference proteome</keyword>
<evidence type="ECO:0000256" key="6">
    <source>
        <dbReference type="ARBA" id="ARBA00044538"/>
    </source>
</evidence>
<dbReference type="Gene3D" id="3.30.70.1490">
    <property type="entry name" value="Cysteine protease Prp"/>
    <property type="match status" value="1"/>
</dbReference>
<evidence type="ECO:0000313" key="8">
    <source>
        <dbReference type="Proteomes" id="UP000622610"/>
    </source>
</evidence>
<protein>
    <recommendedName>
        <fullName evidence="6">Ribosomal processing cysteine protease Prp</fullName>
    </recommendedName>
</protein>
<reference evidence="7" key="1">
    <citation type="journal article" date="2014" name="Int. J. Syst. Evol. Microbiol.">
        <title>Complete genome sequence of Corynebacterium casei LMG S-19264T (=DSM 44701T), isolated from a smear-ripened cheese.</title>
        <authorList>
            <consortium name="US DOE Joint Genome Institute (JGI-PGF)"/>
            <person name="Walter F."/>
            <person name="Albersmeier A."/>
            <person name="Kalinowski J."/>
            <person name="Ruckert C."/>
        </authorList>
    </citation>
    <scope>NUCLEOTIDE SEQUENCE</scope>
    <source>
        <strain evidence="7">CCM 8433</strain>
    </source>
</reference>
<evidence type="ECO:0000256" key="2">
    <source>
        <dbReference type="ARBA" id="ARBA00022670"/>
    </source>
</evidence>
<accession>A0A917JGU1</accession>